<dbReference type="InterPro" id="IPR008271">
    <property type="entry name" value="Ser/Thr_kinase_AS"/>
</dbReference>
<dbReference type="GO" id="GO:0045324">
    <property type="term" value="P:late endosome to vacuole transport"/>
    <property type="evidence" value="ECO:0007669"/>
    <property type="project" value="InterPro"/>
</dbReference>
<dbReference type="GO" id="GO:0034272">
    <property type="term" value="C:phosphatidylinositol 3-kinase complex, class III, type II"/>
    <property type="evidence" value="ECO:0007669"/>
    <property type="project" value="TreeGrafter"/>
</dbReference>
<keyword evidence="13" id="KW-1185">Reference proteome</keyword>
<dbReference type="GO" id="GO:0005770">
    <property type="term" value="C:late endosome"/>
    <property type="evidence" value="ECO:0007669"/>
    <property type="project" value="TreeGrafter"/>
</dbReference>
<evidence type="ECO:0000259" key="11">
    <source>
        <dbReference type="PROSITE" id="PS50011"/>
    </source>
</evidence>
<dbReference type="SUPFAM" id="SSF50978">
    <property type="entry name" value="WD40 repeat-like"/>
    <property type="match status" value="1"/>
</dbReference>
<keyword evidence="5" id="KW-0677">Repeat</keyword>
<dbReference type="InterPro" id="IPR055231">
    <property type="entry name" value="2AA_helical"/>
</dbReference>
<dbReference type="GO" id="GO:0004674">
    <property type="term" value="F:protein serine/threonine kinase activity"/>
    <property type="evidence" value="ECO:0007669"/>
    <property type="project" value="UniProtKB-KW"/>
</dbReference>
<comment type="caution">
    <text evidence="12">The sequence shown here is derived from an EMBL/GenBank/DDBJ whole genome shotgun (WGS) entry which is preliminary data.</text>
</comment>
<keyword evidence="7 12" id="KW-0418">Kinase</keyword>
<feature type="domain" description="Protein kinase" evidence="11">
    <location>
        <begin position="20"/>
        <end position="325"/>
    </location>
</feature>
<dbReference type="PROSITE" id="PS50011">
    <property type="entry name" value="PROTEIN_KINASE_DOM"/>
    <property type="match status" value="1"/>
</dbReference>
<dbReference type="Pfam" id="PF00069">
    <property type="entry name" value="Pkinase"/>
    <property type="match status" value="1"/>
</dbReference>
<dbReference type="GO" id="GO:0071561">
    <property type="term" value="C:nucleus-vacuole junction"/>
    <property type="evidence" value="ECO:0007669"/>
    <property type="project" value="TreeGrafter"/>
</dbReference>
<dbReference type="InterPro" id="IPR016024">
    <property type="entry name" value="ARM-type_fold"/>
</dbReference>
<dbReference type="GO" id="GO:0005524">
    <property type="term" value="F:ATP binding"/>
    <property type="evidence" value="ECO:0007669"/>
    <property type="project" value="UniProtKB-KW"/>
</dbReference>
<evidence type="ECO:0000256" key="3">
    <source>
        <dbReference type="ARBA" id="ARBA00022574"/>
    </source>
</evidence>
<gene>
    <name evidence="12" type="ORF">DASC09_053050</name>
</gene>
<proteinExistence type="predicted"/>
<dbReference type="CDD" id="cd13980">
    <property type="entry name" value="STKc_Vps15"/>
    <property type="match status" value="1"/>
</dbReference>
<organism evidence="12 13">
    <name type="scientific">Saccharomycopsis crataegensis</name>
    <dbReference type="NCBI Taxonomy" id="43959"/>
    <lineage>
        <taxon>Eukaryota</taxon>
        <taxon>Fungi</taxon>
        <taxon>Dikarya</taxon>
        <taxon>Ascomycota</taxon>
        <taxon>Saccharomycotina</taxon>
        <taxon>Saccharomycetes</taxon>
        <taxon>Saccharomycopsidaceae</taxon>
        <taxon>Saccharomycopsis</taxon>
    </lineage>
</organism>
<evidence type="ECO:0000256" key="10">
    <source>
        <dbReference type="PROSITE-ProRule" id="PRU00221"/>
    </source>
</evidence>
<dbReference type="GO" id="GO:0006623">
    <property type="term" value="P:protein targeting to vacuole"/>
    <property type="evidence" value="ECO:0007669"/>
    <property type="project" value="TreeGrafter"/>
</dbReference>
<dbReference type="PANTHER" id="PTHR17583">
    <property type="entry name" value="PHOSPHOINOSITIDE 3-KINASE REGULATORY SUBUNIT 4"/>
    <property type="match status" value="1"/>
</dbReference>
<accession>A0AAV5QTQ1</accession>
<dbReference type="PROSITE" id="PS50077">
    <property type="entry name" value="HEAT_REPEAT"/>
    <property type="match status" value="1"/>
</dbReference>
<evidence type="ECO:0000256" key="5">
    <source>
        <dbReference type="ARBA" id="ARBA00022737"/>
    </source>
</evidence>
<reference evidence="12 13" key="1">
    <citation type="journal article" date="2023" name="Elife">
        <title>Identification of key yeast species and microbe-microbe interactions impacting larval growth of Drosophila in the wild.</title>
        <authorList>
            <person name="Mure A."/>
            <person name="Sugiura Y."/>
            <person name="Maeda R."/>
            <person name="Honda K."/>
            <person name="Sakurai N."/>
            <person name="Takahashi Y."/>
            <person name="Watada M."/>
            <person name="Katoh T."/>
            <person name="Gotoh A."/>
            <person name="Gotoh Y."/>
            <person name="Taniguchi I."/>
            <person name="Nakamura K."/>
            <person name="Hayashi T."/>
            <person name="Katayama T."/>
            <person name="Uemura T."/>
            <person name="Hattori Y."/>
        </authorList>
    </citation>
    <scope>NUCLEOTIDE SEQUENCE [LARGE SCALE GENOMIC DNA]</scope>
    <source>
        <strain evidence="12 13">SC-9</strain>
    </source>
</reference>
<dbReference type="Pfam" id="PF00400">
    <property type="entry name" value="WD40"/>
    <property type="match status" value="1"/>
</dbReference>
<dbReference type="InterPro" id="IPR011989">
    <property type="entry name" value="ARM-like"/>
</dbReference>
<sequence>MGGNTSILAPRLLSNAISLSSYVDILDQVNFGKTIQDNRFLKSIQCSDSKNNGELLLIKLFIKPDTINNTNADEAGVLDLQYWIKILDKQRSILSKISGVVPFSKIIETSRAAYLIRQYLNNNLYDRLNTRPFLENIEKLWITYQLLNILTECHENGVYHGDIKTENILVTSWNSVFLTDFACYKPVYLPEDNPGEFVFYFDTSQRRNCYLSPERFLSKDQVPTKIDFGNLSESDRFVLEKMDIFSLGCVIAELYLEGGSIFTLSQLFKYRNGAYYPNLDNINNENLKKMVQSMISLDPSNRKSAAEYLQEFKEILFPSSFYSFLGDYIKDLIYINNIEGTYKESSGRKVGVRIGDDYYDDKLKECDHRIIKMYSEFDKICHALKLQYKYYDETYSAKFHGNKRKLNEVPLFPLSFNLKGIPKGYIMKSSRYVAAQNSSVDSNNSVALILLNIVVSSLRNTHVASSRIKGVELLVALSEKIRDEEKLDRVIPFLMSLLSDDSIEVRMISLKALAQIFSMVDVITPINALIFPDYIFPKLKSYLTRDYCSSYEKMFFAVILPNIALNAVRFYDMGQVLKSTTDFLNLNESMVDTLDLESINPEDESPGDSPAVSRTSLMEWIELFTLVVLTGDENTKISFLSDIHVLCSVISKEKTNDIVLSHLITYLNDKSSYLRLAFVESIIGISVSVGMVSLEQYILPLLIQSLSDSEEFIIIQVLNNLTQLVNLDLISKKIIWDLTKIISKLILHPNEWIRQSSLIFIISVTEKLSLADVFCTLYPIIRPYFEYDVTEFNWDTLYPCTKKPISRPIYNLAFSWYLRATNTAFWGGKDTAKTKKLSAESNNNDLSITRSITGIISKVAIRDRQKSLNNGSASDSGRISTSVNGTSIQLTNEDKLWVKRLKASGLQENDLWKIYALRDHISKSARSQNIKTKPANVITNIQQLKVFPRSVFLDIVFKSPEDSHFRPLPGFDIHHQNAIEVVATSKRKDNIIHLSPQINDRPFDSESIFSGVSQATSAWNTNLVPPVSEGTGALLVAMRKATPSLLTNQENIYGELDSIHQNLSASSLDVGSITKSSKLNTAIVPSMTHTYTGNNENILRFLEHYDFSITLDHYYEFGPSINLPVGENSHNIDINNSQSWPPKGILVAHLLEHKGAINCLSASPDFSYFLSGSEDGYLKIWDSMRLERNVTSQSLLSINLKSPVKNICFIENRDCFAVSTKSSIRIFRVSFSLGSRSNRNSSREHYKIKNLVQIRSYSFFKQGEFATSMGFANVDNVPLLIVITSLSEIIGIDIRTMNIEFTLKNPLRYGSATTFCINKLSTWILVGTNKGYLTLWDLRFKLKLKSWRFNGGKSIKKLSSAFNTSKHSFFTLLSDNNGLSIYDMSKGNIQEIYNAASGNRHNESSKKTASTLVECPEDQDQDYGEVYAGANDDDTQSDNDMFSSRAGDFSFDEIDQVIGPEKLDDIMGRDNDKKQIENHMSAFTELKIPTSSHKKQLYLFSSNTYKHNIMFWDIFHSNNSKVVNGPKNSQDSRKKKVRPTLISSAQKESIRNHHAVVTDMTLLHKPFFMVVSGDRNGVINVYK</sequence>
<dbReference type="Proteomes" id="UP001360560">
    <property type="component" value="Unassembled WGS sequence"/>
</dbReference>
<evidence type="ECO:0000256" key="7">
    <source>
        <dbReference type="ARBA" id="ARBA00022777"/>
    </source>
</evidence>
<dbReference type="InterPro" id="IPR015943">
    <property type="entry name" value="WD40/YVTN_repeat-like_dom_sf"/>
</dbReference>
<evidence type="ECO:0000313" key="12">
    <source>
        <dbReference type="EMBL" id="GMM37980.1"/>
    </source>
</evidence>
<dbReference type="SMART" id="SM00220">
    <property type="entry name" value="S_TKc"/>
    <property type="match status" value="1"/>
</dbReference>
<dbReference type="Gene3D" id="1.25.10.10">
    <property type="entry name" value="Leucine-rich Repeat Variant"/>
    <property type="match status" value="2"/>
</dbReference>
<keyword evidence="2 12" id="KW-0723">Serine/threonine-protein kinase</keyword>
<keyword evidence="8" id="KW-0067">ATP-binding</keyword>
<keyword evidence="4" id="KW-0808">Transferase</keyword>
<dbReference type="InterPro" id="IPR036322">
    <property type="entry name" value="WD40_repeat_dom_sf"/>
</dbReference>
<dbReference type="Pfam" id="PF22956">
    <property type="entry name" value="VPS15-like_hel"/>
    <property type="match status" value="1"/>
</dbReference>
<dbReference type="InterPro" id="IPR001680">
    <property type="entry name" value="WD40_rpt"/>
</dbReference>
<dbReference type="PANTHER" id="PTHR17583:SF0">
    <property type="entry name" value="PHOSPHOINOSITIDE 3-KINASE REGULATORY SUBUNIT 4"/>
    <property type="match status" value="1"/>
</dbReference>
<dbReference type="GeneID" id="90075955"/>
<dbReference type="GO" id="GO:0034271">
    <property type="term" value="C:phosphatidylinositol 3-kinase complex, class III, type I"/>
    <property type="evidence" value="ECO:0007669"/>
    <property type="project" value="TreeGrafter"/>
</dbReference>
<protein>
    <recommendedName>
        <fullName evidence="1">non-specific serine/threonine protein kinase</fullName>
        <ecNumber evidence="1">2.7.11.1</ecNumber>
    </recommendedName>
</protein>
<evidence type="ECO:0000256" key="4">
    <source>
        <dbReference type="ARBA" id="ARBA00022679"/>
    </source>
</evidence>
<dbReference type="GO" id="GO:0016236">
    <property type="term" value="P:macroautophagy"/>
    <property type="evidence" value="ECO:0007669"/>
    <property type="project" value="InterPro"/>
</dbReference>
<dbReference type="SUPFAM" id="SSF48371">
    <property type="entry name" value="ARM repeat"/>
    <property type="match status" value="1"/>
</dbReference>
<dbReference type="InterPro" id="IPR021133">
    <property type="entry name" value="HEAT_type_2"/>
</dbReference>
<dbReference type="PROSITE" id="PS50082">
    <property type="entry name" value="WD_REPEATS_2"/>
    <property type="match status" value="1"/>
</dbReference>
<dbReference type="InterPro" id="IPR011009">
    <property type="entry name" value="Kinase-like_dom_sf"/>
</dbReference>
<dbReference type="EC" id="2.7.11.1" evidence="1"/>
<dbReference type="PROSITE" id="PS00108">
    <property type="entry name" value="PROTEIN_KINASE_ST"/>
    <property type="match status" value="1"/>
</dbReference>
<feature type="repeat" description="WD" evidence="10">
    <location>
        <begin position="1150"/>
        <end position="1182"/>
    </location>
</feature>
<name>A0AAV5QTQ1_9ASCO</name>
<evidence type="ECO:0000256" key="6">
    <source>
        <dbReference type="ARBA" id="ARBA00022741"/>
    </source>
</evidence>
<dbReference type="Gene3D" id="2.130.10.10">
    <property type="entry name" value="YVTN repeat-like/Quinoprotein amine dehydrogenase"/>
    <property type="match status" value="1"/>
</dbReference>
<dbReference type="InterPro" id="IPR000719">
    <property type="entry name" value="Prot_kinase_dom"/>
</dbReference>
<dbReference type="InterPro" id="IPR045162">
    <property type="entry name" value="Vps15-like"/>
</dbReference>
<keyword evidence="6" id="KW-0547">Nucleotide-binding</keyword>
<dbReference type="Gene3D" id="1.10.510.10">
    <property type="entry name" value="Transferase(Phosphotransferase) domain 1"/>
    <property type="match status" value="1"/>
</dbReference>
<feature type="repeat" description="HEAT" evidence="9">
    <location>
        <begin position="490"/>
        <end position="521"/>
    </location>
</feature>
<evidence type="ECO:0000313" key="13">
    <source>
        <dbReference type="Proteomes" id="UP001360560"/>
    </source>
</evidence>
<dbReference type="RefSeq" id="XP_064854976.1">
    <property type="nucleotide sequence ID" value="XM_064998904.1"/>
</dbReference>
<keyword evidence="3 10" id="KW-0853">WD repeat</keyword>
<evidence type="ECO:0000256" key="9">
    <source>
        <dbReference type="PROSITE-ProRule" id="PRU00103"/>
    </source>
</evidence>
<dbReference type="EMBL" id="BTFZ01000013">
    <property type="protein sequence ID" value="GMM37980.1"/>
    <property type="molecule type" value="Genomic_DNA"/>
</dbReference>
<dbReference type="SUPFAM" id="SSF56112">
    <property type="entry name" value="Protein kinase-like (PK-like)"/>
    <property type="match status" value="1"/>
</dbReference>
<dbReference type="PROSITE" id="PS50294">
    <property type="entry name" value="WD_REPEATS_REGION"/>
    <property type="match status" value="1"/>
</dbReference>
<evidence type="ECO:0000256" key="1">
    <source>
        <dbReference type="ARBA" id="ARBA00012513"/>
    </source>
</evidence>
<evidence type="ECO:0000256" key="2">
    <source>
        <dbReference type="ARBA" id="ARBA00022527"/>
    </source>
</evidence>
<evidence type="ECO:0000256" key="8">
    <source>
        <dbReference type="ARBA" id="ARBA00022840"/>
    </source>
</evidence>
<dbReference type="SMART" id="SM00320">
    <property type="entry name" value="WD40"/>
    <property type="match status" value="4"/>
</dbReference>